<name>A0A8S9UZ16_PHYIN</name>
<dbReference type="Proteomes" id="UP000704712">
    <property type="component" value="Unassembled WGS sequence"/>
</dbReference>
<evidence type="ECO:0000313" key="3">
    <source>
        <dbReference type="Proteomes" id="UP000704712"/>
    </source>
</evidence>
<organism evidence="2 3">
    <name type="scientific">Phytophthora infestans</name>
    <name type="common">Potato late blight agent</name>
    <name type="synonym">Botrytis infestans</name>
    <dbReference type="NCBI Taxonomy" id="4787"/>
    <lineage>
        <taxon>Eukaryota</taxon>
        <taxon>Sar</taxon>
        <taxon>Stramenopiles</taxon>
        <taxon>Oomycota</taxon>
        <taxon>Peronosporomycetes</taxon>
        <taxon>Peronosporales</taxon>
        <taxon>Peronosporaceae</taxon>
        <taxon>Phytophthora</taxon>
    </lineage>
</organism>
<comment type="caution">
    <text evidence="2">The sequence shown here is derived from an EMBL/GenBank/DDBJ whole genome shotgun (WGS) entry which is preliminary data.</text>
</comment>
<dbReference type="EMBL" id="JAACNO010001023">
    <property type="protein sequence ID" value="KAF4143358.1"/>
    <property type="molecule type" value="Genomic_DNA"/>
</dbReference>
<protein>
    <submittedName>
        <fullName evidence="2">Uncharacterized protein</fullName>
    </submittedName>
</protein>
<gene>
    <name evidence="2" type="ORF">GN958_ATG07424</name>
</gene>
<feature type="region of interest" description="Disordered" evidence="1">
    <location>
        <begin position="149"/>
        <end position="168"/>
    </location>
</feature>
<sequence length="206" mass="22613">MDQTAVYIDMSPNTTIDFVGAKHIDVVQGMTENAFRASVFLCVSATGDKLPPMTILAGVVGATVEEGVQQNPLHRHQAILTVQNKDYSDESHMLYWENEPKPHKINSLRLKLEGECNTQVEFIPTGITGVVISVMRVFLRSDAVGSMEPTTSTTASLQTQPPAAISSPASLSKRGMKFLLRPFKGVLFVRNCSVWTTGEQRSLWSS</sequence>
<evidence type="ECO:0000313" key="2">
    <source>
        <dbReference type="EMBL" id="KAF4143358.1"/>
    </source>
</evidence>
<dbReference type="AlphaFoldDB" id="A0A8S9UZ16"/>
<feature type="compositionally biased region" description="Polar residues" evidence="1">
    <location>
        <begin position="149"/>
        <end position="160"/>
    </location>
</feature>
<reference evidence="2" key="1">
    <citation type="submission" date="2020-03" db="EMBL/GenBank/DDBJ databases">
        <title>Hybrid Assembly of Korean Phytophthora infestans isolates.</title>
        <authorList>
            <person name="Prokchorchik M."/>
            <person name="Lee Y."/>
            <person name="Seo J."/>
            <person name="Cho J.-H."/>
            <person name="Park Y.-E."/>
            <person name="Jang D.-C."/>
            <person name="Im J.-S."/>
            <person name="Choi J.-G."/>
            <person name="Park H.-J."/>
            <person name="Lee G.-B."/>
            <person name="Lee Y.-G."/>
            <person name="Hong S.-Y."/>
            <person name="Cho K."/>
            <person name="Sohn K.H."/>
        </authorList>
    </citation>
    <scope>NUCLEOTIDE SEQUENCE</scope>
    <source>
        <strain evidence="2">KR_2_A2</strain>
    </source>
</reference>
<accession>A0A8S9UZ16</accession>
<evidence type="ECO:0000256" key="1">
    <source>
        <dbReference type="SAM" id="MobiDB-lite"/>
    </source>
</evidence>
<proteinExistence type="predicted"/>